<evidence type="ECO:0000313" key="3">
    <source>
        <dbReference type="Proteomes" id="UP000005459"/>
    </source>
</evidence>
<protein>
    <recommendedName>
        <fullName evidence="4">Baseplate protein J-like domain-containing protein</fullName>
    </recommendedName>
</protein>
<dbReference type="PATRIC" id="fig|768671.3.peg.1708"/>
<keyword evidence="3" id="KW-1185">Reference proteome</keyword>
<feature type="compositionally biased region" description="Basic and acidic residues" evidence="1">
    <location>
        <begin position="726"/>
        <end position="736"/>
    </location>
</feature>
<feature type="region of interest" description="Disordered" evidence="1">
    <location>
        <begin position="927"/>
        <end position="966"/>
    </location>
</feature>
<proteinExistence type="predicted"/>
<evidence type="ECO:0000256" key="1">
    <source>
        <dbReference type="SAM" id="MobiDB-lite"/>
    </source>
</evidence>
<dbReference type="RefSeq" id="WP_007192485.1">
    <property type="nucleotide sequence ID" value="NZ_AFWV01000005.1"/>
</dbReference>
<accession>F9U9K6</accession>
<dbReference type="eggNOG" id="COG3299">
    <property type="taxonomic scope" value="Bacteria"/>
</dbReference>
<dbReference type="OrthoDB" id="9762853at2"/>
<dbReference type="STRING" id="768671.ThimaDRAFT_1608"/>
<evidence type="ECO:0008006" key="4">
    <source>
        <dbReference type="Google" id="ProtNLM"/>
    </source>
</evidence>
<dbReference type="EMBL" id="AFWV01000005">
    <property type="protein sequence ID" value="EGV18804.1"/>
    <property type="molecule type" value="Genomic_DNA"/>
</dbReference>
<name>F9U9K6_9GAMM</name>
<evidence type="ECO:0000313" key="2">
    <source>
        <dbReference type="EMBL" id="EGV18804.1"/>
    </source>
</evidence>
<reference evidence="2 3" key="1">
    <citation type="submission" date="2011-06" db="EMBL/GenBank/DDBJ databases">
        <title>The draft genome of Thiocapsa marina 5811.</title>
        <authorList>
            <consortium name="US DOE Joint Genome Institute (JGI-PGF)"/>
            <person name="Lucas S."/>
            <person name="Han J."/>
            <person name="Cheng J.-F."/>
            <person name="Goodwin L."/>
            <person name="Pitluck S."/>
            <person name="Peters L."/>
            <person name="Land M.L."/>
            <person name="Hauser L."/>
            <person name="Vogl K."/>
            <person name="Liu Z."/>
            <person name="Imhoff J."/>
            <person name="Thiel V."/>
            <person name="Frigaard N.-U."/>
            <person name="Bryant D."/>
            <person name="Woyke T.J."/>
        </authorList>
    </citation>
    <scope>NUCLEOTIDE SEQUENCE [LARGE SCALE GENOMIC DNA]</scope>
    <source>
        <strain evidence="2 3">5811</strain>
    </source>
</reference>
<dbReference type="Proteomes" id="UP000005459">
    <property type="component" value="Unassembled WGS sequence"/>
</dbReference>
<feature type="region of interest" description="Disordered" evidence="1">
    <location>
        <begin position="720"/>
        <end position="752"/>
    </location>
</feature>
<gene>
    <name evidence="2" type="ORF">ThimaDRAFT_1608</name>
</gene>
<sequence>MNDLEGTVRAQSDTLDRRNWRGSRFPPALDAERVPLDSRTEAELIDYAYRYSTLLTYVDEENQPRGDWSAFLADDVSFLLARICVTDARGEYAAGQHKSLQEQLDLARRHLQRLRDWQDHAQALAERRPGAAVERLLRDAIDTVIEQETADLGLGKLEQQITTLENQRTTDEEWIPLRTRTALEFSAVNRATRRLVEVAPGYLDISLREKSDHPPQTGLLLAFVSLLRDAKSHLNRIPARHLDYYYRTVLGLEPQPAVADRAAVCLSLAEPFRESVVVPEGTLIDAGKDHRGLAIHYRLDKELVVRPARVRELRAIFAQRLPGDGGDWIQGIRFHRETSTNAWDVPGATLKDSVAAGAPTRLGFAIASPVLLLREGRRYVELDLEFGAAEPRSLRQAMAAYADRVREFAGGPVADAVLKRYLSDALSLSYSGPQGQPVAVTRYWIGPAPEPDRLCIAFLLEPSDPPMLPRDVEGDSPGDPTVVVELNADAMVPIYSALLGLQLEGVAIRVAVRGLRRHLVLHGPQGPIPPGEPFQPFGGIPAEGAYFVFSSDELWRKRLTDLSVRVIWNNLTGPAKDLKNYYAGYGLDIRNDSFRVRFSRRMNYRWMPLGASAGDRPATEERVRLFAESPENQSEIAPESRWRLDVRDTFFDILRPLGSEASFDQSVETGFFSMVLDEPEFGFAHSRYPTVLTDAAMERAQRDNLGKKIVKRSKDLISALTPGGIGKKDEDKKDAKNGGAQGQDAANKPLPNAPFVPEAAAITLDYSATGYVAIEPSAQVRTDAGDGRIYRLDPFDPSRLQAPSSAILSDFTDDGYVFIGLDGLQPSQTLSLFVGLLDHEGDGRDSDSPPATDRLRWRYLSVDGWAELVPRQQIADATNGFTRSGIVIIRLPSDIAVHRGSDSGAEVWLSVSLICPLRRITETTVPGSRREVEPGTAGVPPASLVGTARPGRQDAGGPSCAGKRDTGNRLRLIENLRELRCNGGTATRVMVRREQELPAQIPPGTLSKLVGRWPQIGEVRQPEPSWGGRRQESEREFRVRVSERLRHKQRAVLPEDYESLVLQEFPWVRQAECLRADPGEVRVVVVPCAEAASDSAHPRVPEYRLDEIVRFLEVKVSPGVRRIHVRSPRYERVRVFAWVSLNPVFDASAISRLYRSVDAHIAPWRSDPNERIEIGSGRVDLDRLSEVLIAEPAVARVHRLSVLHAYQRAHAGASDSGWRLFDTSRVDPSSSRARRVRSSTPWSVLVPSSRHRFSIWQGGVVGQASIGGELEVLDGEAPERFGVAPVRSIGIGDLSIGEDFIVGL</sequence>
<organism evidence="2 3">
    <name type="scientific">Thiocapsa marina 5811</name>
    <dbReference type="NCBI Taxonomy" id="768671"/>
    <lineage>
        <taxon>Bacteria</taxon>
        <taxon>Pseudomonadati</taxon>
        <taxon>Pseudomonadota</taxon>
        <taxon>Gammaproteobacteria</taxon>
        <taxon>Chromatiales</taxon>
        <taxon>Chromatiaceae</taxon>
        <taxon>Thiocapsa</taxon>
    </lineage>
</organism>